<evidence type="ECO:0000313" key="2">
    <source>
        <dbReference type="EMBL" id="BBZ12388.1"/>
    </source>
</evidence>
<accession>A0ABM7KMP6</accession>
<reference evidence="2 3" key="1">
    <citation type="journal article" date="2019" name="Emerg. Microbes Infect.">
        <title>Comprehensive subspecies identification of 175 nontuberculous mycobacteria species based on 7547 genomic profiles.</title>
        <authorList>
            <person name="Matsumoto Y."/>
            <person name="Kinjo T."/>
            <person name="Motooka D."/>
            <person name="Nabeya D."/>
            <person name="Jung N."/>
            <person name="Uechi K."/>
            <person name="Horii T."/>
            <person name="Iida T."/>
            <person name="Fujita J."/>
            <person name="Nakamura S."/>
        </authorList>
    </citation>
    <scope>NUCLEOTIDE SEQUENCE [LARGE SCALE GENOMIC DNA]</scope>
    <source>
        <strain evidence="2 3">JCM 12687</strain>
    </source>
</reference>
<proteinExistence type="predicted"/>
<protein>
    <submittedName>
        <fullName evidence="2">Dihydrodipicolinate reductase</fullName>
    </submittedName>
</protein>
<dbReference type="Proteomes" id="UP000467379">
    <property type="component" value="Chromosome"/>
</dbReference>
<evidence type="ECO:0000259" key="1">
    <source>
        <dbReference type="Pfam" id="PF19328"/>
    </source>
</evidence>
<organism evidence="2 3">
    <name type="scientific">Mycobacterium branderi</name>
    <dbReference type="NCBI Taxonomy" id="43348"/>
    <lineage>
        <taxon>Bacteria</taxon>
        <taxon>Bacillati</taxon>
        <taxon>Actinomycetota</taxon>
        <taxon>Actinomycetes</taxon>
        <taxon>Mycobacteriales</taxon>
        <taxon>Mycobacteriaceae</taxon>
        <taxon>Mycobacterium</taxon>
    </lineage>
</organism>
<gene>
    <name evidence="2" type="primary">dapB_1</name>
    <name evidence="2" type="ORF">MBRA_25830</name>
</gene>
<feature type="domain" description="2,4-diaminopentanoate dehydrogenase C-terminal" evidence="1">
    <location>
        <begin position="146"/>
        <end position="349"/>
    </location>
</feature>
<dbReference type="Pfam" id="PF19328">
    <property type="entry name" value="DAP_DH_C"/>
    <property type="match status" value="1"/>
</dbReference>
<name>A0ABM7KMP6_9MYCO</name>
<dbReference type="Gene3D" id="3.40.50.720">
    <property type="entry name" value="NAD(P)-binding Rossmann-like Domain"/>
    <property type="match status" value="1"/>
</dbReference>
<keyword evidence="3" id="KW-1185">Reference proteome</keyword>
<dbReference type="EMBL" id="AP022606">
    <property type="protein sequence ID" value="BBZ12388.1"/>
    <property type="molecule type" value="Genomic_DNA"/>
</dbReference>
<dbReference type="CDD" id="cd24146">
    <property type="entry name" value="nat-AmDH_N_like"/>
    <property type="match status" value="1"/>
</dbReference>
<dbReference type="InterPro" id="IPR036291">
    <property type="entry name" value="NAD(P)-bd_dom_sf"/>
</dbReference>
<dbReference type="InterPro" id="IPR045760">
    <property type="entry name" value="DAP_DH_C"/>
</dbReference>
<dbReference type="SUPFAM" id="SSF51735">
    <property type="entry name" value="NAD(P)-binding Rossmann-fold domains"/>
    <property type="match status" value="1"/>
</dbReference>
<evidence type="ECO:0000313" key="3">
    <source>
        <dbReference type="Proteomes" id="UP000467379"/>
    </source>
</evidence>
<sequence>MLVAVLSKEPMNKLRVIQWTTGKVGKLSLRGILDDPRLELVGVYAYSADKAGTDAGPLCGRPETGVLATTDIDALIALGADTVIYTPFLADLDHVVRLLESGLDVISTNLFLNVGGIQGETKEKLAAACERGNSSLYITGINPGWINTMVTAMTAVCCDVQRVSIVESADVSVYESAETWQALGIGLPEATPEVAELAKLGFGTFADSVERMAVALGFELDDMEFVIDHQTASERVDLGWLCIEKDTIAAIRGGWNAKVDGKTVIESRVSWYLTKKLNGDWVFDDDHYHVEIQGEPEVQTRIRFIPPEHWGNHEWDTMTAMPAVNAAFDVAAAPAGILTLKDVGLPCAPVGIWLGERELQR</sequence>